<proteinExistence type="inferred from homology"/>
<dbReference type="RefSeq" id="WP_109536947.1">
    <property type="nucleotide sequence ID" value="NZ_CP012624.1"/>
</dbReference>
<dbReference type="Proteomes" id="UP001164481">
    <property type="component" value="Chromosome"/>
</dbReference>
<dbReference type="AlphaFoldDB" id="A0AAN1EE61"/>
<feature type="transmembrane region" description="Helical" evidence="7">
    <location>
        <begin position="74"/>
        <end position="101"/>
    </location>
</feature>
<evidence type="ECO:0000256" key="1">
    <source>
        <dbReference type="ARBA" id="ARBA00004651"/>
    </source>
</evidence>
<evidence type="ECO:0000313" key="9">
    <source>
        <dbReference type="EMBL" id="UZW64585.1"/>
    </source>
</evidence>
<dbReference type="GO" id="GO:0055085">
    <property type="term" value="P:transmembrane transport"/>
    <property type="evidence" value="ECO:0007669"/>
    <property type="project" value="InterPro"/>
</dbReference>
<dbReference type="GO" id="GO:0005886">
    <property type="term" value="C:plasma membrane"/>
    <property type="evidence" value="ECO:0007669"/>
    <property type="project" value="UniProtKB-SubCell"/>
</dbReference>
<comment type="similarity">
    <text evidence="7">Belongs to the binding-protein-dependent transport system permease family.</text>
</comment>
<feature type="transmembrane region" description="Helical" evidence="7">
    <location>
        <begin position="253"/>
        <end position="271"/>
    </location>
</feature>
<organism evidence="9 10">
    <name type="scientific">Mycoplasmopsis synoviae</name>
    <name type="common">Mycoplasma synoviae</name>
    <dbReference type="NCBI Taxonomy" id="2109"/>
    <lineage>
        <taxon>Bacteria</taxon>
        <taxon>Bacillati</taxon>
        <taxon>Mycoplasmatota</taxon>
        <taxon>Mycoplasmoidales</taxon>
        <taxon>Metamycoplasmataceae</taxon>
        <taxon>Mycoplasmopsis</taxon>
    </lineage>
</organism>
<dbReference type="PANTHER" id="PTHR32243:SF24">
    <property type="entry name" value="DIACETYLCHITOBIOSE UPTAKE SYSTEM PERMEASE PROTEIN NGCG"/>
    <property type="match status" value="1"/>
</dbReference>
<dbReference type="PROSITE" id="PS50928">
    <property type="entry name" value="ABC_TM1"/>
    <property type="match status" value="1"/>
</dbReference>
<dbReference type="InterPro" id="IPR050901">
    <property type="entry name" value="BP-dep_ABC_trans_perm"/>
</dbReference>
<keyword evidence="2 7" id="KW-0813">Transport</keyword>
<evidence type="ECO:0000256" key="2">
    <source>
        <dbReference type="ARBA" id="ARBA00022448"/>
    </source>
</evidence>
<evidence type="ECO:0000256" key="4">
    <source>
        <dbReference type="ARBA" id="ARBA00022692"/>
    </source>
</evidence>
<name>A0AAN1EE61_MYCSY</name>
<dbReference type="InterPro" id="IPR035906">
    <property type="entry name" value="MetI-like_sf"/>
</dbReference>
<keyword evidence="6 7" id="KW-0472">Membrane</keyword>
<dbReference type="Gene3D" id="1.10.3720.10">
    <property type="entry name" value="MetI-like"/>
    <property type="match status" value="1"/>
</dbReference>
<feature type="transmembrane region" description="Helical" evidence="7">
    <location>
        <begin position="113"/>
        <end position="134"/>
    </location>
</feature>
<feature type="transmembrane region" description="Helical" evidence="7">
    <location>
        <begin position="146"/>
        <end position="170"/>
    </location>
</feature>
<dbReference type="EMBL" id="CP107525">
    <property type="protein sequence ID" value="UZW64585.1"/>
    <property type="molecule type" value="Genomic_DNA"/>
</dbReference>
<feature type="domain" description="ABC transmembrane type-1" evidence="8">
    <location>
        <begin position="78"/>
        <end position="271"/>
    </location>
</feature>
<protein>
    <submittedName>
        <fullName evidence="9">Carbohydrate ABC transporter permease</fullName>
    </submittedName>
</protein>
<accession>A0AAN1EE61</accession>
<sequence>MKKYLANKHWKKATIISSTLIVFAIALFWVSPFVFTLINSFKPLRESIDSSNFFKLPINSTQNNYSKSFTNINYFHAFLLTFGITIASNLSIIIFGSLAAWQLARTKKWYAKVIFYTFLVALIIPFQSIMFPLINDVAVKFNLRNVMGLIVLYTGFGISLSVFMIHGFIATIPLSLEEVAKVEGLGPIKTFFKVVIPLLRQILTTILILNTMWIWNDFLLPNLIKNAGSYNSFTLIVNLYSNIGVHALNPGQIMAGVTSIIIPVVVFFIVMQKNIVSGITNGAIK</sequence>
<reference evidence="9" key="1">
    <citation type="submission" date="2022-10" db="EMBL/GenBank/DDBJ databases">
        <authorList>
            <person name="Wei X."/>
        </authorList>
    </citation>
    <scope>NUCLEOTIDE SEQUENCE</scope>
    <source>
        <strain evidence="9">SD2</strain>
    </source>
</reference>
<evidence type="ECO:0000259" key="8">
    <source>
        <dbReference type="PROSITE" id="PS50928"/>
    </source>
</evidence>
<dbReference type="SUPFAM" id="SSF161098">
    <property type="entry name" value="MetI-like"/>
    <property type="match status" value="1"/>
</dbReference>
<evidence type="ECO:0000313" key="10">
    <source>
        <dbReference type="Proteomes" id="UP001164481"/>
    </source>
</evidence>
<dbReference type="InterPro" id="IPR000515">
    <property type="entry name" value="MetI-like"/>
</dbReference>
<keyword evidence="5 7" id="KW-1133">Transmembrane helix</keyword>
<reference evidence="9" key="2">
    <citation type="submission" date="2022-11" db="EMBL/GenBank/DDBJ databases">
        <title>complete genomes of mycoplasma synoviae ZX313 strain and SD2 strain.</title>
        <authorList>
            <person name="Zhong Q."/>
        </authorList>
    </citation>
    <scope>NUCLEOTIDE SEQUENCE</scope>
    <source>
        <strain evidence="9">SD2</strain>
    </source>
</reference>
<dbReference type="Pfam" id="PF00528">
    <property type="entry name" value="BPD_transp_1"/>
    <property type="match status" value="1"/>
</dbReference>
<feature type="transmembrane region" description="Helical" evidence="7">
    <location>
        <begin position="191"/>
        <end position="215"/>
    </location>
</feature>
<dbReference type="CDD" id="cd06261">
    <property type="entry name" value="TM_PBP2"/>
    <property type="match status" value="1"/>
</dbReference>
<comment type="subcellular location">
    <subcellularLocation>
        <location evidence="1 7">Cell membrane</location>
        <topology evidence="1 7">Multi-pass membrane protein</topology>
    </subcellularLocation>
</comment>
<dbReference type="PANTHER" id="PTHR32243">
    <property type="entry name" value="MALTOSE TRANSPORT SYSTEM PERMEASE-RELATED"/>
    <property type="match status" value="1"/>
</dbReference>
<evidence type="ECO:0000256" key="3">
    <source>
        <dbReference type="ARBA" id="ARBA00022475"/>
    </source>
</evidence>
<evidence type="ECO:0000256" key="5">
    <source>
        <dbReference type="ARBA" id="ARBA00022989"/>
    </source>
</evidence>
<evidence type="ECO:0000256" key="6">
    <source>
        <dbReference type="ARBA" id="ARBA00023136"/>
    </source>
</evidence>
<gene>
    <name evidence="9" type="ORF">OIE46_00635</name>
</gene>
<keyword evidence="3" id="KW-1003">Cell membrane</keyword>
<feature type="transmembrane region" description="Helical" evidence="7">
    <location>
        <begin position="20"/>
        <end position="41"/>
    </location>
</feature>
<evidence type="ECO:0000256" key="7">
    <source>
        <dbReference type="RuleBase" id="RU363032"/>
    </source>
</evidence>
<keyword evidence="4 7" id="KW-0812">Transmembrane</keyword>